<dbReference type="PANTHER" id="PTHR30069:SF41">
    <property type="entry name" value="HEME_HEMOPEXIN UTILIZATION PROTEIN C"/>
    <property type="match status" value="1"/>
</dbReference>
<dbReference type="InterPro" id="IPR000531">
    <property type="entry name" value="Beta-barrel_TonB"/>
</dbReference>
<sequence length="789" mass="84126">MNETTRAALLACCVSTAVVASTVRAGADDARAAIHAIDIPSKPLLAALADFTRLTGVQVARRGAERLRVHSRAVSGRLSAEDALARMLEGSGYVYAFTDPRTAVLSTADEANAPEPLAGDATALEEIAVTGEAHAEPPVAAPGAFTVSAADIARKNPQSLGDLFGGEPGVQVGSSIPLSQKVYVRGLEETNLAVTIDGAAQNNKVFHHNATTYVDPGLLKQARVDPGAAPADAGFGALAGSIAYETKDVADFLGHDADGHGGAAKATFNANGATFGRSVTAFAKRQGFEALGYLNWAQGGDYDNGRGDRVRGTETNLVSGLAKLGYESGEGHRFELSHDHVYDDAIRPFRANATKVDRELPPTEIPEPDVRPYRYQRQNTVLNYSRTAPDGWLDPKVVLAYGAAKVKVPTYARVPGMGFVYSRDSAGLTTTLNGRAENAFAFSLGSVTAGVSFRHDAARLRDPIDGSGERMTTMGAYAQARLQPVERLRLSFGGRLDQQWFRGANDTTGARVRHGGASGNASGEYDLIPNLLTAKAGYSHVWGGVTLAETFIMNPAWVYDDGAGGRLRATVADNASVGLALKHGGVRLDGSLFRTRIDNARNAKYLATYHDPYSGAAVPGAVWAPRVETRGFDLGATYEWETGFVRVRYAHVAVSLNGRPADTDTGNYIATPVGGVVTLAAAHTFTDWNLTVGGDVEITPAYRRTAIDPKTLGAAGGPSRYRPYPAYEIVNVFVEHRPKGRYETTLRLDLRNVFNETYARRASYGSEFANVTPLFEPGRALLATAQVRF</sequence>
<name>A0ABW3Z7M7_9HYPH</name>
<organism evidence="17 18">
    <name type="scientific">Methylopila musalis</name>
    <dbReference type="NCBI Taxonomy" id="1134781"/>
    <lineage>
        <taxon>Bacteria</taxon>
        <taxon>Pseudomonadati</taxon>
        <taxon>Pseudomonadota</taxon>
        <taxon>Alphaproteobacteria</taxon>
        <taxon>Hyphomicrobiales</taxon>
        <taxon>Methylopilaceae</taxon>
        <taxon>Methylopila</taxon>
    </lineage>
</organism>
<keyword evidence="9 15" id="KW-0798">TonB box</keyword>
<dbReference type="InterPro" id="IPR011662">
    <property type="entry name" value="Secretin/TonB_short_N"/>
</dbReference>
<evidence type="ECO:0000256" key="6">
    <source>
        <dbReference type="ARBA" id="ARBA00022692"/>
    </source>
</evidence>
<evidence type="ECO:0000256" key="8">
    <source>
        <dbReference type="ARBA" id="ARBA00023004"/>
    </source>
</evidence>
<keyword evidence="4 13" id="KW-1134">Transmembrane beta strand</keyword>
<dbReference type="PANTHER" id="PTHR30069">
    <property type="entry name" value="TONB-DEPENDENT OUTER MEMBRANE RECEPTOR"/>
    <property type="match status" value="1"/>
</dbReference>
<evidence type="ECO:0000256" key="14">
    <source>
        <dbReference type="PROSITE-ProRule" id="PRU10144"/>
    </source>
</evidence>
<evidence type="ECO:0000313" key="18">
    <source>
        <dbReference type="Proteomes" id="UP001597171"/>
    </source>
</evidence>
<dbReference type="Proteomes" id="UP001597171">
    <property type="component" value="Unassembled WGS sequence"/>
</dbReference>
<evidence type="ECO:0000256" key="15">
    <source>
        <dbReference type="RuleBase" id="RU003357"/>
    </source>
</evidence>
<proteinExistence type="inferred from homology"/>
<evidence type="ECO:0000256" key="2">
    <source>
        <dbReference type="ARBA" id="ARBA00009810"/>
    </source>
</evidence>
<feature type="domain" description="Secretin/TonB short N-terminal" evidence="16">
    <location>
        <begin position="57"/>
        <end position="108"/>
    </location>
</feature>
<keyword evidence="7" id="KW-0732">Signal</keyword>
<evidence type="ECO:0000313" key="17">
    <source>
        <dbReference type="EMBL" id="MFD1332278.1"/>
    </source>
</evidence>
<dbReference type="Gene3D" id="2.40.170.20">
    <property type="entry name" value="TonB-dependent receptor, beta-barrel domain"/>
    <property type="match status" value="1"/>
</dbReference>
<comment type="subcellular location">
    <subcellularLocation>
        <location evidence="1 13">Cell outer membrane</location>
        <topology evidence="1 13">Multi-pass membrane protein</topology>
    </subcellularLocation>
</comment>
<keyword evidence="5" id="KW-0406">Ion transport</keyword>
<keyword evidence="3 13" id="KW-0813">Transport</keyword>
<dbReference type="PROSITE" id="PS01156">
    <property type="entry name" value="TONB_DEPENDENT_REC_2"/>
    <property type="match status" value="1"/>
</dbReference>
<keyword evidence="10 13" id="KW-0472">Membrane</keyword>
<comment type="caution">
    <text evidence="17">The sequence shown here is derived from an EMBL/GenBank/DDBJ whole genome shotgun (WGS) entry which is preliminary data.</text>
</comment>
<dbReference type="SUPFAM" id="SSF56935">
    <property type="entry name" value="Porins"/>
    <property type="match status" value="1"/>
</dbReference>
<evidence type="ECO:0000256" key="12">
    <source>
        <dbReference type="ARBA" id="ARBA00023237"/>
    </source>
</evidence>
<protein>
    <submittedName>
        <fullName evidence="17">TonB-dependent receptor</fullName>
    </submittedName>
</protein>
<evidence type="ECO:0000256" key="1">
    <source>
        <dbReference type="ARBA" id="ARBA00004571"/>
    </source>
</evidence>
<dbReference type="Pfam" id="PF07715">
    <property type="entry name" value="Plug"/>
    <property type="match status" value="1"/>
</dbReference>
<gene>
    <name evidence="17" type="ORF">ACFQ4O_09745</name>
</gene>
<dbReference type="Gene3D" id="3.55.50.30">
    <property type="match status" value="1"/>
</dbReference>
<evidence type="ECO:0000256" key="3">
    <source>
        <dbReference type="ARBA" id="ARBA00022448"/>
    </source>
</evidence>
<keyword evidence="6 13" id="KW-0812">Transmembrane</keyword>
<dbReference type="InterPro" id="IPR036942">
    <property type="entry name" value="Beta-barrel_TonB_sf"/>
</dbReference>
<evidence type="ECO:0000256" key="7">
    <source>
        <dbReference type="ARBA" id="ARBA00022729"/>
    </source>
</evidence>
<dbReference type="EMBL" id="JBHTMX010000074">
    <property type="protein sequence ID" value="MFD1332278.1"/>
    <property type="molecule type" value="Genomic_DNA"/>
</dbReference>
<evidence type="ECO:0000256" key="9">
    <source>
        <dbReference type="ARBA" id="ARBA00023077"/>
    </source>
</evidence>
<dbReference type="InterPro" id="IPR012910">
    <property type="entry name" value="Plug_dom"/>
</dbReference>
<keyword evidence="11 17" id="KW-0675">Receptor</keyword>
<reference evidence="18" key="1">
    <citation type="journal article" date="2019" name="Int. J. Syst. Evol. Microbiol.">
        <title>The Global Catalogue of Microorganisms (GCM) 10K type strain sequencing project: providing services to taxonomists for standard genome sequencing and annotation.</title>
        <authorList>
            <consortium name="The Broad Institute Genomics Platform"/>
            <consortium name="The Broad Institute Genome Sequencing Center for Infectious Disease"/>
            <person name="Wu L."/>
            <person name="Ma J."/>
        </authorList>
    </citation>
    <scope>NUCLEOTIDE SEQUENCE [LARGE SCALE GENOMIC DNA]</scope>
    <source>
        <strain evidence="18">CCUG 61696</strain>
    </source>
</reference>
<dbReference type="Pfam" id="PF00593">
    <property type="entry name" value="TonB_dep_Rec_b-barrel"/>
    <property type="match status" value="1"/>
</dbReference>
<dbReference type="InterPro" id="IPR037066">
    <property type="entry name" value="Plug_dom_sf"/>
</dbReference>
<evidence type="ECO:0000256" key="11">
    <source>
        <dbReference type="ARBA" id="ARBA00023170"/>
    </source>
</evidence>
<accession>A0ABW3Z7M7</accession>
<evidence type="ECO:0000256" key="13">
    <source>
        <dbReference type="PROSITE-ProRule" id="PRU01360"/>
    </source>
</evidence>
<keyword evidence="12 13" id="KW-0998">Cell outer membrane</keyword>
<comment type="similarity">
    <text evidence="2 13 15">Belongs to the TonB-dependent receptor family.</text>
</comment>
<feature type="short sequence motif" description="TonB C-terminal box" evidence="14">
    <location>
        <begin position="772"/>
        <end position="789"/>
    </location>
</feature>
<dbReference type="Gene3D" id="2.170.130.10">
    <property type="entry name" value="TonB-dependent receptor, plug domain"/>
    <property type="match status" value="1"/>
</dbReference>
<keyword evidence="18" id="KW-1185">Reference proteome</keyword>
<dbReference type="SMART" id="SM00965">
    <property type="entry name" value="STN"/>
    <property type="match status" value="1"/>
</dbReference>
<evidence type="ECO:0000256" key="10">
    <source>
        <dbReference type="ARBA" id="ARBA00023136"/>
    </source>
</evidence>
<dbReference type="RefSeq" id="WP_378775498.1">
    <property type="nucleotide sequence ID" value="NZ_JBHTMX010000074.1"/>
</dbReference>
<keyword evidence="8" id="KW-0408">Iron</keyword>
<evidence type="ECO:0000256" key="4">
    <source>
        <dbReference type="ARBA" id="ARBA00022452"/>
    </source>
</evidence>
<dbReference type="PROSITE" id="PS52016">
    <property type="entry name" value="TONB_DEPENDENT_REC_3"/>
    <property type="match status" value="1"/>
</dbReference>
<evidence type="ECO:0000256" key="5">
    <source>
        <dbReference type="ARBA" id="ARBA00022496"/>
    </source>
</evidence>
<evidence type="ECO:0000259" key="16">
    <source>
        <dbReference type="SMART" id="SM00965"/>
    </source>
</evidence>
<dbReference type="InterPro" id="IPR010917">
    <property type="entry name" value="TonB_rcpt_CS"/>
</dbReference>
<keyword evidence="5" id="KW-0410">Iron transport</keyword>
<dbReference type="InterPro" id="IPR039426">
    <property type="entry name" value="TonB-dep_rcpt-like"/>
</dbReference>